<keyword evidence="3" id="KW-0378">Hydrolase</keyword>
<accession>A0A1R4GUX9</accession>
<dbReference type="InterPro" id="IPR000073">
    <property type="entry name" value="AB_hydrolase_1"/>
</dbReference>
<dbReference type="GO" id="GO:0004806">
    <property type="term" value="F:triacylglycerol lipase activity"/>
    <property type="evidence" value="ECO:0007669"/>
    <property type="project" value="UniProtKB-EC"/>
</dbReference>
<feature type="transmembrane region" description="Helical" evidence="1">
    <location>
        <begin position="33"/>
        <end position="55"/>
    </location>
</feature>
<dbReference type="InterPro" id="IPR029058">
    <property type="entry name" value="AB_hydrolase_fold"/>
</dbReference>
<dbReference type="Gene3D" id="3.40.50.1820">
    <property type="entry name" value="alpha/beta hydrolase"/>
    <property type="match status" value="1"/>
</dbReference>
<evidence type="ECO:0000313" key="4">
    <source>
        <dbReference type="Proteomes" id="UP000188357"/>
    </source>
</evidence>
<dbReference type="AlphaFoldDB" id="A0A1R4GUX9"/>
<dbReference type="EMBL" id="FUGE01000140">
    <property type="protein sequence ID" value="SJM71873.1"/>
    <property type="molecule type" value="Genomic_DNA"/>
</dbReference>
<keyword evidence="1" id="KW-0812">Transmembrane</keyword>
<dbReference type="STRING" id="1945521.A1232T_01400"/>
<dbReference type="SUPFAM" id="SSF53474">
    <property type="entry name" value="alpha/beta-Hydrolases"/>
    <property type="match status" value="1"/>
</dbReference>
<name>A0A1R4GUX9_9GAMM</name>
<keyword evidence="4" id="KW-1185">Reference proteome</keyword>
<sequence length="381" mass="41362">MANKGAVNTVGLPAYRYEARHVYHKKCHWPIRLVANLIATSLGLVIFLGLTQPAVAAEYYNCSNPNGCQLISSIEPKDDSTATQYPVVLAHGLGGFNTLFGLLGYFNGIPQALMQGGSEVYVTKTSAIHDAEFRGEQLLQQVQTIAAVTGKQKVNLIGHSLGGIDIRYVAAVAPEHVASVTAVASPEQGSKMADWVLRLITESSARSGYPEGEYNLLGRALISYHKFLGRFLDVGSGISLKQLQQQDSLRAVTGLTSDYMAEYYNPKYPAAMPSEYCGQPPQEYVVNGIPYYSFSGVGTITNGLDPSDYILALTGLTFGKDDPNDGLVSACSSRLGYVIRDDYKMNHLDSVNQFLGLVAWGEVDPVSVYRSQVNRLKNEGL</sequence>
<feature type="domain" description="AB hydrolase-1" evidence="2">
    <location>
        <begin position="86"/>
        <end position="196"/>
    </location>
</feature>
<evidence type="ECO:0000256" key="1">
    <source>
        <dbReference type="SAM" id="Phobius"/>
    </source>
</evidence>
<gene>
    <name evidence="3" type="primary">lip</name>
    <name evidence="3" type="ORF">A1232T_01400</name>
</gene>
<keyword evidence="1" id="KW-1133">Transmembrane helix</keyword>
<dbReference type="EC" id="3.1.1.3" evidence="3"/>
<evidence type="ECO:0000313" key="3">
    <source>
        <dbReference type="EMBL" id="SJM71873.1"/>
    </source>
</evidence>
<protein>
    <submittedName>
        <fullName evidence="3">Lactonizing lipase</fullName>
        <ecNumber evidence="3">3.1.1.3</ecNumber>
    </submittedName>
</protein>
<reference evidence="3 4" key="1">
    <citation type="submission" date="2017-02" db="EMBL/GenBank/DDBJ databases">
        <authorList>
            <person name="Peterson S.W."/>
        </authorList>
    </citation>
    <scope>NUCLEOTIDE SEQUENCE [LARGE SCALE GENOMIC DNA]</scope>
    <source>
        <strain evidence="3">Psychrobacter_piechaudii</strain>
    </source>
</reference>
<evidence type="ECO:0000259" key="2">
    <source>
        <dbReference type="Pfam" id="PF00561"/>
    </source>
</evidence>
<dbReference type="Pfam" id="PF00561">
    <property type="entry name" value="Abhydrolase_1"/>
    <property type="match status" value="1"/>
</dbReference>
<organism evidence="3 4">
    <name type="scientific">Psychrobacter piechaudii</name>
    <dbReference type="NCBI Taxonomy" id="1945521"/>
    <lineage>
        <taxon>Bacteria</taxon>
        <taxon>Pseudomonadati</taxon>
        <taxon>Pseudomonadota</taxon>
        <taxon>Gammaproteobacteria</taxon>
        <taxon>Moraxellales</taxon>
        <taxon>Moraxellaceae</taxon>
        <taxon>Psychrobacter</taxon>
    </lineage>
</organism>
<proteinExistence type="predicted"/>
<dbReference type="Proteomes" id="UP000188357">
    <property type="component" value="Unassembled WGS sequence"/>
</dbReference>
<keyword evidence="1" id="KW-0472">Membrane</keyword>